<name>A0A832A4E7_9BACT</name>
<dbReference type="SUPFAM" id="SSF111342">
    <property type="entry name" value="CbiD-like"/>
    <property type="match status" value="2"/>
</dbReference>
<keyword evidence="4 5" id="KW-0949">S-adenosyl-L-methionine</keyword>
<dbReference type="GO" id="GO:0008168">
    <property type="term" value="F:methyltransferase activity"/>
    <property type="evidence" value="ECO:0007669"/>
    <property type="project" value="UniProtKB-UniRule"/>
</dbReference>
<evidence type="ECO:0000313" key="7">
    <source>
        <dbReference type="EMBL" id="HFK96514.1"/>
    </source>
</evidence>
<comment type="pathway">
    <text evidence="5">Cofactor biosynthesis; adenosylcobalamin biosynthesis; cob(II)yrinate a,c-diamide from sirohydrochlorin (anaerobic route): step 6/10.</text>
</comment>
<evidence type="ECO:0000256" key="4">
    <source>
        <dbReference type="ARBA" id="ARBA00022691"/>
    </source>
</evidence>
<dbReference type="InterPro" id="IPR036074">
    <property type="entry name" value="CbiD_sf"/>
</dbReference>
<reference evidence="7" key="1">
    <citation type="journal article" date="2020" name="mSystems">
        <title>Genome- and Community-Level Interaction Insights into Carbon Utilization and Element Cycling Functions of Hydrothermarchaeota in Hydrothermal Sediment.</title>
        <authorList>
            <person name="Zhou Z."/>
            <person name="Liu Y."/>
            <person name="Xu W."/>
            <person name="Pan J."/>
            <person name="Luo Z.H."/>
            <person name="Li M."/>
        </authorList>
    </citation>
    <scope>NUCLEOTIDE SEQUENCE [LARGE SCALE GENOMIC DNA]</scope>
    <source>
        <strain evidence="7">SpSt-456</strain>
    </source>
</reference>
<sequence length="440" mass="46669">MQGKGENGSEDGSRRKRLRTGFSTGTAMTAAARAALRRILSGKAPSWVAVRLPVGYYLAVPTAIVAATDLEAEALVIKDAGDDPDVTHKAAVLVRVSLTAVEGQCSEFPRAHPQASLGEGAGSEIRLCAGPGVGVVTKPGLAVPVGEPAINPVPRQMLAENMAEELERSPWGVPLESLRTRGSAHSGPEAFGRNRHVRLALPRIPGLSARVLLDVRVSIAQGEELARRTLNPRLGIHGGLSVLGTTGLVKPLSHEAYEETIAAALAVAKAGGCPSVVLSTGGKSEKLARKILDGEPDEAFVQIADFFAFAVREAARMGFDTVVHSVFFGKAVKMASGLPYTHAHKAAMDLKVLVRCGERVGAEPRVLERIAQANTARHALEILLQEGIRDVVRAVAEDALRWSRRFAGAGVRRLRLLLFDYEGRILADVAQEGGAEENTA</sequence>
<keyword evidence="3 5" id="KW-0808">Transferase</keyword>
<accession>A0A832A4E7</accession>
<evidence type="ECO:0000256" key="5">
    <source>
        <dbReference type="HAMAP-Rule" id="MF_00787"/>
    </source>
</evidence>
<gene>
    <name evidence="5" type="primary">cbiD</name>
    <name evidence="7" type="ORF">ENS06_04200</name>
</gene>
<organism evidence="7">
    <name type="scientific">Desulfacinum infernum</name>
    <dbReference type="NCBI Taxonomy" id="35837"/>
    <lineage>
        <taxon>Bacteria</taxon>
        <taxon>Pseudomonadati</taxon>
        <taxon>Thermodesulfobacteriota</taxon>
        <taxon>Syntrophobacteria</taxon>
        <taxon>Syntrophobacterales</taxon>
        <taxon>Syntrophobacteraceae</taxon>
        <taxon>Desulfacinum</taxon>
    </lineage>
</organism>
<dbReference type="GO" id="GO:0019251">
    <property type="term" value="P:anaerobic cobalamin biosynthetic process"/>
    <property type="evidence" value="ECO:0007669"/>
    <property type="project" value="UniProtKB-UniRule"/>
</dbReference>
<keyword evidence="2 5" id="KW-0489">Methyltransferase</keyword>
<dbReference type="Gene3D" id="3.30.2110.10">
    <property type="entry name" value="CbiD-like"/>
    <property type="match status" value="1"/>
</dbReference>
<dbReference type="GO" id="GO:0032259">
    <property type="term" value="P:methylation"/>
    <property type="evidence" value="ECO:0007669"/>
    <property type="project" value="UniProtKB-KW"/>
</dbReference>
<comment type="caution">
    <text evidence="7">The sequence shown here is derived from an EMBL/GenBank/DDBJ whole genome shotgun (WGS) entry which is preliminary data.</text>
</comment>
<dbReference type="PANTHER" id="PTHR35863:SF1">
    <property type="entry name" value="COBALT-PRECORRIN-5B C(1)-METHYLTRANSFERASE"/>
    <property type="match status" value="1"/>
</dbReference>
<dbReference type="EC" id="2.1.1.195" evidence="5"/>
<dbReference type="AlphaFoldDB" id="A0A832A4E7"/>
<comment type="similarity">
    <text evidence="5">Belongs to the CbiD family.</text>
</comment>
<dbReference type="UniPathway" id="UPA00148">
    <property type="reaction ID" value="UER00227"/>
</dbReference>
<proteinExistence type="inferred from homology"/>
<dbReference type="InterPro" id="IPR002748">
    <property type="entry name" value="CbiD"/>
</dbReference>
<comment type="catalytic activity">
    <reaction evidence="5">
        <text>Co-precorrin-5B + S-adenosyl-L-methionine = Co-precorrin-6A + S-adenosyl-L-homocysteine</text>
        <dbReference type="Rhea" id="RHEA:26285"/>
        <dbReference type="ChEBI" id="CHEBI:57856"/>
        <dbReference type="ChEBI" id="CHEBI:59789"/>
        <dbReference type="ChEBI" id="CHEBI:60063"/>
        <dbReference type="ChEBI" id="CHEBI:60064"/>
        <dbReference type="EC" id="2.1.1.195"/>
    </reaction>
</comment>
<evidence type="ECO:0000256" key="1">
    <source>
        <dbReference type="ARBA" id="ARBA00022573"/>
    </source>
</evidence>
<dbReference type="NCBIfam" id="TIGR00312">
    <property type="entry name" value="cbiD"/>
    <property type="match status" value="1"/>
</dbReference>
<evidence type="ECO:0000256" key="3">
    <source>
        <dbReference type="ARBA" id="ARBA00022679"/>
    </source>
</evidence>
<dbReference type="Pfam" id="PF01888">
    <property type="entry name" value="CbiD"/>
    <property type="match status" value="2"/>
</dbReference>
<comment type="function">
    <text evidence="5">Catalyzes the methylation of C-1 in cobalt-precorrin-5B to form cobalt-precorrin-6A.</text>
</comment>
<dbReference type="HAMAP" id="MF_00787">
    <property type="entry name" value="CbiD"/>
    <property type="match status" value="1"/>
</dbReference>
<dbReference type="EMBL" id="DSTK01000013">
    <property type="protein sequence ID" value="HFK96514.1"/>
    <property type="molecule type" value="Genomic_DNA"/>
</dbReference>
<keyword evidence="1 5" id="KW-0169">Cobalamin biosynthesis</keyword>
<evidence type="ECO:0000256" key="2">
    <source>
        <dbReference type="ARBA" id="ARBA00022603"/>
    </source>
</evidence>
<evidence type="ECO:0000256" key="6">
    <source>
        <dbReference type="SAM" id="MobiDB-lite"/>
    </source>
</evidence>
<protein>
    <recommendedName>
        <fullName evidence="5">Cobalt-precorrin-5B C(1)-methyltransferase</fullName>
        <ecNumber evidence="5">2.1.1.195</ecNumber>
    </recommendedName>
    <alternativeName>
        <fullName evidence="5">Cobalt-precorrin-6A synthase</fullName>
    </alternativeName>
</protein>
<feature type="region of interest" description="Disordered" evidence="6">
    <location>
        <begin position="1"/>
        <end position="22"/>
    </location>
</feature>
<dbReference type="PANTHER" id="PTHR35863">
    <property type="entry name" value="COBALT-PRECORRIN-5B C(1)-METHYLTRANSFERASE"/>
    <property type="match status" value="1"/>
</dbReference>